<name>A0AAV4IX53_9GAST</name>
<organism evidence="2 3">
    <name type="scientific">Elysia marginata</name>
    <dbReference type="NCBI Taxonomy" id="1093978"/>
    <lineage>
        <taxon>Eukaryota</taxon>
        <taxon>Metazoa</taxon>
        <taxon>Spiralia</taxon>
        <taxon>Lophotrochozoa</taxon>
        <taxon>Mollusca</taxon>
        <taxon>Gastropoda</taxon>
        <taxon>Heterobranchia</taxon>
        <taxon>Euthyneura</taxon>
        <taxon>Panpulmonata</taxon>
        <taxon>Sacoglossa</taxon>
        <taxon>Placobranchoidea</taxon>
        <taxon>Plakobranchidae</taxon>
        <taxon>Elysia</taxon>
    </lineage>
</organism>
<sequence length="100" mass="10637">MYPGEEKNDLGGHGRKGGVRIKTSSSSTHSPHRVLRVSELVRCTSRHELFMKQGVRVSCGVLAARAGRAGSAHKLGKWINTASAAAAAAAAFIVDWIPSR</sequence>
<proteinExistence type="predicted"/>
<feature type="compositionally biased region" description="Basic and acidic residues" evidence="1">
    <location>
        <begin position="1"/>
        <end position="12"/>
    </location>
</feature>
<accession>A0AAV4IX53</accession>
<evidence type="ECO:0000313" key="2">
    <source>
        <dbReference type="EMBL" id="GFS14003.1"/>
    </source>
</evidence>
<evidence type="ECO:0000313" key="3">
    <source>
        <dbReference type="Proteomes" id="UP000762676"/>
    </source>
</evidence>
<dbReference type="AlphaFoldDB" id="A0AAV4IX53"/>
<gene>
    <name evidence="2" type="ORF">ElyMa_006734500</name>
</gene>
<feature type="region of interest" description="Disordered" evidence="1">
    <location>
        <begin position="1"/>
        <end position="33"/>
    </location>
</feature>
<evidence type="ECO:0000256" key="1">
    <source>
        <dbReference type="SAM" id="MobiDB-lite"/>
    </source>
</evidence>
<reference evidence="2 3" key="1">
    <citation type="journal article" date="2021" name="Elife">
        <title>Chloroplast acquisition without the gene transfer in kleptoplastic sea slugs, Plakobranchus ocellatus.</title>
        <authorList>
            <person name="Maeda T."/>
            <person name="Takahashi S."/>
            <person name="Yoshida T."/>
            <person name="Shimamura S."/>
            <person name="Takaki Y."/>
            <person name="Nagai Y."/>
            <person name="Toyoda A."/>
            <person name="Suzuki Y."/>
            <person name="Arimoto A."/>
            <person name="Ishii H."/>
            <person name="Satoh N."/>
            <person name="Nishiyama T."/>
            <person name="Hasebe M."/>
            <person name="Maruyama T."/>
            <person name="Minagawa J."/>
            <person name="Obokata J."/>
            <person name="Shigenobu S."/>
        </authorList>
    </citation>
    <scope>NUCLEOTIDE SEQUENCE [LARGE SCALE GENOMIC DNA]</scope>
</reference>
<dbReference type="Proteomes" id="UP000762676">
    <property type="component" value="Unassembled WGS sequence"/>
</dbReference>
<protein>
    <submittedName>
        <fullName evidence="2">Uncharacterized protein</fullName>
    </submittedName>
</protein>
<dbReference type="EMBL" id="BMAT01013493">
    <property type="protein sequence ID" value="GFS14003.1"/>
    <property type="molecule type" value="Genomic_DNA"/>
</dbReference>
<comment type="caution">
    <text evidence="2">The sequence shown here is derived from an EMBL/GenBank/DDBJ whole genome shotgun (WGS) entry which is preliminary data.</text>
</comment>
<keyword evidence="3" id="KW-1185">Reference proteome</keyword>